<reference evidence="3 4" key="1">
    <citation type="submission" date="2023-07" db="EMBL/GenBank/DDBJ databases">
        <title>Comparative genomics of wheat-associated soil bacteria to identify genetic determinants of phenazine resistance.</title>
        <authorList>
            <person name="Mouncey N."/>
        </authorList>
    </citation>
    <scope>NUCLEOTIDE SEQUENCE [LARGE SCALE GENOMIC DNA]</scope>
    <source>
        <strain evidence="3 4">V3I3</strain>
    </source>
</reference>
<proteinExistence type="inferred from homology"/>
<dbReference type="Proteomes" id="UP001239083">
    <property type="component" value="Unassembled WGS sequence"/>
</dbReference>
<dbReference type="CDD" id="cd00085">
    <property type="entry name" value="HNHc"/>
    <property type="match status" value="1"/>
</dbReference>
<dbReference type="Pfam" id="PF02720">
    <property type="entry name" value="DUF222"/>
    <property type="match status" value="1"/>
</dbReference>
<organism evidence="3 4">
    <name type="scientific">Agromyces ramosus</name>
    <dbReference type="NCBI Taxonomy" id="33879"/>
    <lineage>
        <taxon>Bacteria</taxon>
        <taxon>Bacillati</taxon>
        <taxon>Actinomycetota</taxon>
        <taxon>Actinomycetes</taxon>
        <taxon>Micrococcales</taxon>
        <taxon>Microbacteriaceae</taxon>
        <taxon>Agromyces</taxon>
    </lineage>
</organism>
<dbReference type="InterPro" id="IPR003870">
    <property type="entry name" value="DUF222"/>
</dbReference>
<keyword evidence="4" id="KW-1185">Reference proteome</keyword>
<dbReference type="EMBL" id="JAUSYY010000001">
    <property type="protein sequence ID" value="MDQ0893805.1"/>
    <property type="molecule type" value="Genomic_DNA"/>
</dbReference>
<accession>A0ABU0R6V6</accession>
<dbReference type="Gene3D" id="1.10.30.50">
    <property type="match status" value="1"/>
</dbReference>
<dbReference type="RefSeq" id="WP_307040534.1">
    <property type="nucleotide sequence ID" value="NZ_JAUSYY010000001.1"/>
</dbReference>
<dbReference type="InterPro" id="IPR002711">
    <property type="entry name" value="HNH"/>
</dbReference>
<name>A0ABU0R6V6_9MICO</name>
<evidence type="ECO:0000256" key="1">
    <source>
        <dbReference type="ARBA" id="ARBA00023450"/>
    </source>
</evidence>
<evidence type="ECO:0000313" key="3">
    <source>
        <dbReference type="EMBL" id="MDQ0893805.1"/>
    </source>
</evidence>
<dbReference type="SMART" id="SM00507">
    <property type="entry name" value="HNHc"/>
    <property type="match status" value="1"/>
</dbReference>
<gene>
    <name evidence="3" type="ORF">QFZ26_001360</name>
</gene>
<protein>
    <recommendedName>
        <fullName evidence="2">HNH nuclease domain-containing protein</fullName>
    </recommendedName>
</protein>
<dbReference type="InterPro" id="IPR003615">
    <property type="entry name" value="HNH_nuc"/>
</dbReference>
<evidence type="ECO:0000313" key="4">
    <source>
        <dbReference type="Proteomes" id="UP001239083"/>
    </source>
</evidence>
<comment type="caution">
    <text evidence="3">The sequence shown here is derived from an EMBL/GenBank/DDBJ whole genome shotgun (WGS) entry which is preliminary data.</text>
</comment>
<evidence type="ECO:0000259" key="2">
    <source>
        <dbReference type="SMART" id="SM00507"/>
    </source>
</evidence>
<comment type="similarity">
    <text evidence="1">Belongs to the Rv1128c/1148c/1588c/1702c/1945/3466 family.</text>
</comment>
<sequence length="472" mass="50358">MTNPLVQLEHDLEALRASWAGALPVVGVGDASSGTAAMSDGGLVQVVTALVQLRRDAESLLAQAAAEVGRRSDSSFGGEGLARQQGFRNPIQFLAAVTGATTTHAAKLIRVGEATRARQSFTGEALPASNPFVADALRNGSISLDAADAIGSMLDRVGLRADRERVWHYEAELSRFASGIPLSLLMRAVKLAEARLDPDGIEPRDEALRSERSLVIHEEPSGMVRFHARLDPVTAAPIKAAIESLVSESLRRRAAAPSATADAVDLADTVCRPVLDDHRTIPQLQADALAELARHALGCTAMPEAAKTTVVVRIDFDALRTGLGDASVDGLDRPISAGAARRLAADAELIPAVLDGESVPLDLGRRRRLFTAAQRIALAERDGGCASCGRNVAYVDAHHIDWWQRDSGGTDLDNGVMLCSFCHHTVHREGWRIRAGRNEVWFIPPPHVDPVQAPRLGGRARFDLHSAPIAAA</sequence>
<dbReference type="Pfam" id="PF01844">
    <property type="entry name" value="HNH"/>
    <property type="match status" value="1"/>
</dbReference>
<feature type="domain" description="HNH nuclease" evidence="2">
    <location>
        <begin position="373"/>
        <end position="424"/>
    </location>
</feature>